<feature type="signal peptide" evidence="1">
    <location>
        <begin position="1"/>
        <end position="21"/>
    </location>
</feature>
<evidence type="ECO:0000313" key="3">
    <source>
        <dbReference type="Proteomes" id="UP001365405"/>
    </source>
</evidence>
<dbReference type="PROSITE" id="PS51257">
    <property type="entry name" value="PROKAR_LIPOPROTEIN"/>
    <property type="match status" value="1"/>
</dbReference>
<comment type="caution">
    <text evidence="2">The sequence shown here is derived from an EMBL/GenBank/DDBJ whole genome shotgun (WGS) entry which is preliminary data.</text>
</comment>
<proteinExistence type="predicted"/>
<dbReference type="EMBL" id="JBBUTH010000007">
    <property type="protein sequence ID" value="MEK8050919.1"/>
    <property type="molecule type" value="Genomic_DNA"/>
</dbReference>
<protein>
    <submittedName>
        <fullName evidence="2">Uncharacterized protein</fullName>
    </submittedName>
</protein>
<feature type="chain" id="PRO_5046041904" evidence="1">
    <location>
        <begin position="22"/>
        <end position="222"/>
    </location>
</feature>
<evidence type="ECO:0000313" key="2">
    <source>
        <dbReference type="EMBL" id="MEK8050919.1"/>
    </source>
</evidence>
<name>A0ABU9CGC2_9BURK</name>
<dbReference type="Proteomes" id="UP001365405">
    <property type="component" value="Unassembled WGS sequence"/>
</dbReference>
<dbReference type="RefSeq" id="WP_341410614.1">
    <property type="nucleotide sequence ID" value="NZ_JBBUTH010000007.1"/>
</dbReference>
<evidence type="ECO:0000256" key="1">
    <source>
        <dbReference type="SAM" id="SignalP"/>
    </source>
</evidence>
<keyword evidence="3" id="KW-1185">Reference proteome</keyword>
<gene>
    <name evidence="2" type="ORF">AACH10_11785</name>
</gene>
<organism evidence="2 3">
    <name type="scientific">Pseudaquabacterium inlustre</name>
    <dbReference type="NCBI Taxonomy" id="2984192"/>
    <lineage>
        <taxon>Bacteria</taxon>
        <taxon>Pseudomonadati</taxon>
        <taxon>Pseudomonadota</taxon>
        <taxon>Betaproteobacteria</taxon>
        <taxon>Burkholderiales</taxon>
        <taxon>Sphaerotilaceae</taxon>
        <taxon>Pseudaquabacterium</taxon>
    </lineage>
</organism>
<sequence>MSRALLCTWALGLLALLTACAGTPPPDWQMNAHASLQRAIDAQLAGNARVAEAEMRVVRTEIARTGRPDLLARAELTRCAAEAAALNFGPCAAFEPLRADAAAPEVAYAAYLAGATDAAQRALLPAAQQALAGASTVDAARLNAVPDPLARLLGAAVALREQRLAPEAIHTAIDTASAQGWRRPLLAWLQLAQQRAQQGGDAASAARLQRRIALVLADPAAR</sequence>
<accession>A0ABU9CGC2</accession>
<keyword evidence="1" id="KW-0732">Signal</keyword>
<reference evidence="2 3" key="1">
    <citation type="submission" date="2024-04" db="EMBL/GenBank/DDBJ databases">
        <title>Novel species of the genus Ideonella isolated from streams.</title>
        <authorList>
            <person name="Lu H."/>
        </authorList>
    </citation>
    <scope>NUCLEOTIDE SEQUENCE [LARGE SCALE GENOMIC DNA]</scope>
    <source>
        <strain evidence="2 3">DXS22W</strain>
    </source>
</reference>